<feature type="non-terminal residue" evidence="5">
    <location>
        <position position="1"/>
    </location>
</feature>
<dbReference type="Pfam" id="PF02626">
    <property type="entry name" value="CT_A_B"/>
    <property type="match status" value="1"/>
</dbReference>
<dbReference type="GO" id="GO:0005524">
    <property type="term" value="F:ATP binding"/>
    <property type="evidence" value="ECO:0007669"/>
    <property type="project" value="UniProtKB-KW"/>
</dbReference>
<dbReference type="SUPFAM" id="SSF50891">
    <property type="entry name" value="Cyclophilin-like"/>
    <property type="match status" value="1"/>
</dbReference>
<sequence>VITPGLQTTIQDGGRNGWRHMGVPQSGAADLFSYKAANYLLGKAHDSAVIECTLTGPRLSFLKEMQILITGSDMNPRINDKQVETYKTYSVSVGDELVMSACSYGCRSYIAFSDDLVCDPIMGSKSTYLPANLGGFNGKILQKGDIIQTRSSPTFKNKPQDFVEITGQDFTNQWSLKAIPGPEFDFLDQYSQTLLFSETFKVSNDSDRMGSRLKGANLNIKTTDHMMSGPLFPGTLQCPKNGSPILLGSDAQTLGGYPRLIQIPLFNRHLIGQLRPGDCIEFRRISNEEAFEELKQQALLFPFIAKI</sequence>
<evidence type="ECO:0000256" key="3">
    <source>
        <dbReference type="ARBA" id="ARBA00022840"/>
    </source>
</evidence>
<dbReference type="InterPro" id="IPR029000">
    <property type="entry name" value="Cyclophilin-like_dom_sf"/>
</dbReference>
<dbReference type="AlphaFoldDB" id="A0A381RUQ5"/>
<evidence type="ECO:0000256" key="1">
    <source>
        <dbReference type="ARBA" id="ARBA00022741"/>
    </source>
</evidence>
<proteinExistence type="predicted"/>
<protein>
    <recommendedName>
        <fullName evidence="4">Carboxyltransferase domain-containing protein</fullName>
    </recommendedName>
</protein>
<dbReference type="Gene3D" id="2.40.100.10">
    <property type="entry name" value="Cyclophilin-like"/>
    <property type="match status" value="1"/>
</dbReference>
<evidence type="ECO:0000256" key="2">
    <source>
        <dbReference type="ARBA" id="ARBA00022801"/>
    </source>
</evidence>
<dbReference type="PANTHER" id="PTHR43309:SF5">
    <property type="entry name" value="5-OXOPROLINASE SUBUNIT C"/>
    <property type="match status" value="1"/>
</dbReference>
<dbReference type="PANTHER" id="PTHR43309">
    <property type="entry name" value="5-OXOPROLINASE SUBUNIT C"/>
    <property type="match status" value="1"/>
</dbReference>
<evidence type="ECO:0000313" key="5">
    <source>
        <dbReference type="EMBL" id="SUZ94871.1"/>
    </source>
</evidence>
<name>A0A381RUQ5_9ZZZZ</name>
<accession>A0A381RUQ5</accession>
<dbReference type="GO" id="GO:0016787">
    <property type="term" value="F:hydrolase activity"/>
    <property type="evidence" value="ECO:0007669"/>
    <property type="project" value="UniProtKB-KW"/>
</dbReference>
<keyword evidence="1" id="KW-0547">Nucleotide-binding</keyword>
<dbReference type="NCBIfam" id="TIGR00724">
    <property type="entry name" value="urea_amlyse_rel"/>
    <property type="match status" value="1"/>
</dbReference>
<organism evidence="5">
    <name type="scientific">marine metagenome</name>
    <dbReference type="NCBI Taxonomy" id="408172"/>
    <lineage>
        <taxon>unclassified sequences</taxon>
        <taxon>metagenomes</taxon>
        <taxon>ecological metagenomes</taxon>
    </lineage>
</organism>
<dbReference type="InterPro" id="IPR003778">
    <property type="entry name" value="CT_A_B"/>
</dbReference>
<dbReference type="EMBL" id="UINC01002274">
    <property type="protein sequence ID" value="SUZ94871.1"/>
    <property type="molecule type" value="Genomic_DNA"/>
</dbReference>
<feature type="domain" description="Carboxyltransferase" evidence="4">
    <location>
        <begin position="20"/>
        <end position="300"/>
    </location>
</feature>
<keyword evidence="2" id="KW-0378">Hydrolase</keyword>
<keyword evidence="3" id="KW-0067">ATP-binding</keyword>
<gene>
    <name evidence="5" type="ORF">METZ01_LOCUS47725</name>
</gene>
<dbReference type="SMART" id="SM00797">
    <property type="entry name" value="AHS2"/>
    <property type="match status" value="1"/>
</dbReference>
<reference evidence="5" key="1">
    <citation type="submission" date="2018-05" db="EMBL/GenBank/DDBJ databases">
        <authorList>
            <person name="Lanie J.A."/>
            <person name="Ng W.-L."/>
            <person name="Kazmierczak K.M."/>
            <person name="Andrzejewski T.M."/>
            <person name="Davidsen T.M."/>
            <person name="Wayne K.J."/>
            <person name="Tettelin H."/>
            <person name="Glass J.I."/>
            <person name="Rusch D."/>
            <person name="Podicherti R."/>
            <person name="Tsui H.-C.T."/>
            <person name="Winkler M.E."/>
        </authorList>
    </citation>
    <scope>NUCLEOTIDE SEQUENCE</scope>
</reference>
<dbReference type="InterPro" id="IPR052708">
    <property type="entry name" value="PxpC"/>
</dbReference>
<evidence type="ECO:0000259" key="4">
    <source>
        <dbReference type="SMART" id="SM00797"/>
    </source>
</evidence>